<evidence type="ECO:0000313" key="6">
    <source>
        <dbReference type="EMBL" id="GAA0492382.1"/>
    </source>
</evidence>
<dbReference type="SUPFAM" id="SSF52172">
    <property type="entry name" value="CheY-like"/>
    <property type="match status" value="1"/>
</dbReference>
<reference evidence="6 7" key="1">
    <citation type="journal article" date="2019" name="Int. J. Syst. Evol. Microbiol.">
        <title>The Global Catalogue of Microorganisms (GCM) 10K type strain sequencing project: providing services to taxonomists for standard genome sequencing and annotation.</title>
        <authorList>
            <consortium name="The Broad Institute Genomics Platform"/>
            <consortium name="The Broad Institute Genome Sequencing Center for Infectious Disease"/>
            <person name="Wu L."/>
            <person name="Ma J."/>
        </authorList>
    </citation>
    <scope>NUCLEOTIDE SEQUENCE [LARGE SCALE GENOMIC DNA]</scope>
    <source>
        <strain evidence="6 7">JCM 4805</strain>
    </source>
</reference>
<keyword evidence="1 3" id="KW-0238">DNA-binding</keyword>
<feature type="modified residue" description="4-aspartylphosphate" evidence="2">
    <location>
        <position position="52"/>
    </location>
</feature>
<dbReference type="PROSITE" id="PS50110">
    <property type="entry name" value="RESPONSE_REGULATORY"/>
    <property type="match status" value="1"/>
</dbReference>
<evidence type="ECO:0000259" key="4">
    <source>
        <dbReference type="PROSITE" id="PS50110"/>
    </source>
</evidence>
<dbReference type="SMART" id="SM00448">
    <property type="entry name" value="REC"/>
    <property type="match status" value="1"/>
</dbReference>
<evidence type="ECO:0000259" key="5">
    <source>
        <dbReference type="PROSITE" id="PS51755"/>
    </source>
</evidence>
<protein>
    <submittedName>
        <fullName evidence="6">Response regulator</fullName>
    </submittedName>
</protein>
<dbReference type="Gene3D" id="6.10.250.690">
    <property type="match status" value="1"/>
</dbReference>
<feature type="domain" description="OmpR/PhoB-type" evidence="5">
    <location>
        <begin position="128"/>
        <end position="227"/>
    </location>
</feature>
<dbReference type="Gene3D" id="1.10.10.10">
    <property type="entry name" value="Winged helix-like DNA-binding domain superfamily/Winged helix DNA-binding domain"/>
    <property type="match status" value="1"/>
</dbReference>
<dbReference type="CDD" id="cd17620">
    <property type="entry name" value="REC_OmpR_KdpE-like"/>
    <property type="match status" value="1"/>
</dbReference>
<name>A0ABN1B898_9ACTN</name>
<dbReference type="EMBL" id="BAAABY010000051">
    <property type="protein sequence ID" value="GAA0492382.1"/>
    <property type="molecule type" value="Genomic_DNA"/>
</dbReference>
<dbReference type="Proteomes" id="UP001500909">
    <property type="component" value="Unassembled WGS sequence"/>
</dbReference>
<dbReference type="Pfam" id="PF00486">
    <property type="entry name" value="Trans_reg_C"/>
    <property type="match status" value="1"/>
</dbReference>
<evidence type="ECO:0000256" key="2">
    <source>
        <dbReference type="PROSITE-ProRule" id="PRU00169"/>
    </source>
</evidence>
<dbReference type="InterPro" id="IPR036388">
    <property type="entry name" value="WH-like_DNA-bd_sf"/>
</dbReference>
<sequence length="227" mass="25378">MTRVLVVEDDPQLVRALVINLQARRYGVDTAPDGTTALRLAAARQPDVAVLDLGLPDMDGVDVIKALRGWTRIPLLVLSARQGSDDKVAALDAGADDYITKPFSMDELLARLRAAVRRTETAPLAPETAVVTTKDFSVDLVAKRASRDGQDVRLTPTEWHLLEILVCHPGRLISQRHLLQQVWGASRSDRTHYLRVYMAQIRRKLEPDPSHPRYLITEPGMGYRFEP</sequence>
<feature type="DNA-binding region" description="OmpR/PhoB-type" evidence="3">
    <location>
        <begin position="128"/>
        <end position="227"/>
    </location>
</feature>
<comment type="caution">
    <text evidence="6">The sequence shown here is derived from an EMBL/GenBank/DDBJ whole genome shotgun (WGS) entry which is preliminary data.</text>
</comment>
<dbReference type="InterPro" id="IPR039420">
    <property type="entry name" value="WalR-like"/>
</dbReference>
<evidence type="ECO:0000313" key="7">
    <source>
        <dbReference type="Proteomes" id="UP001500909"/>
    </source>
</evidence>
<proteinExistence type="predicted"/>
<dbReference type="PROSITE" id="PS51755">
    <property type="entry name" value="OMPR_PHOB"/>
    <property type="match status" value="1"/>
</dbReference>
<dbReference type="RefSeq" id="WP_346099204.1">
    <property type="nucleotide sequence ID" value="NZ_BAAABY010000051.1"/>
</dbReference>
<gene>
    <name evidence="6" type="ORF">GCM10010361_67020</name>
</gene>
<keyword evidence="7" id="KW-1185">Reference proteome</keyword>
<dbReference type="CDD" id="cd00383">
    <property type="entry name" value="trans_reg_C"/>
    <property type="match status" value="1"/>
</dbReference>
<feature type="domain" description="Response regulatory" evidence="4">
    <location>
        <begin position="3"/>
        <end position="116"/>
    </location>
</feature>
<dbReference type="PANTHER" id="PTHR48111:SF50">
    <property type="entry name" value="KDP OPERON TRANSCRIPTIONAL REGULATORY PROTEIN KDPE"/>
    <property type="match status" value="1"/>
</dbReference>
<dbReference type="Gene3D" id="3.40.50.2300">
    <property type="match status" value="1"/>
</dbReference>
<organism evidence="6 7">
    <name type="scientific">Streptomyces olivaceiscleroticus</name>
    <dbReference type="NCBI Taxonomy" id="68245"/>
    <lineage>
        <taxon>Bacteria</taxon>
        <taxon>Bacillati</taxon>
        <taxon>Actinomycetota</taxon>
        <taxon>Actinomycetes</taxon>
        <taxon>Kitasatosporales</taxon>
        <taxon>Streptomycetaceae</taxon>
        <taxon>Streptomyces</taxon>
    </lineage>
</organism>
<dbReference type="SMART" id="SM00862">
    <property type="entry name" value="Trans_reg_C"/>
    <property type="match status" value="1"/>
</dbReference>
<accession>A0ABN1B898</accession>
<evidence type="ECO:0000256" key="1">
    <source>
        <dbReference type="ARBA" id="ARBA00023125"/>
    </source>
</evidence>
<dbReference type="InterPro" id="IPR001789">
    <property type="entry name" value="Sig_transdc_resp-reg_receiver"/>
</dbReference>
<keyword evidence="2" id="KW-0597">Phosphoprotein</keyword>
<dbReference type="InterPro" id="IPR001867">
    <property type="entry name" value="OmpR/PhoB-type_DNA-bd"/>
</dbReference>
<dbReference type="PANTHER" id="PTHR48111">
    <property type="entry name" value="REGULATOR OF RPOS"/>
    <property type="match status" value="1"/>
</dbReference>
<dbReference type="InterPro" id="IPR011006">
    <property type="entry name" value="CheY-like_superfamily"/>
</dbReference>
<evidence type="ECO:0000256" key="3">
    <source>
        <dbReference type="PROSITE-ProRule" id="PRU01091"/>
    </source>
</evidence>
<dbReference type="Pfam" id="PF00072">
    <property type="entry name" value="Response_reg"/>
    <property type="match status" value="1"/>
</dbReference>